<evidence type="ECO:0000313" key="1">
    <source>
        <dbReference type="EMBL" id="KRL81804.1"/>
    </source>
</evidence>
<protein>
    <submittedName>
        <fullName evidence="1">Uncharacterized protein</fullName>
    </submittedName>
</protein>
<organism evidence="1 2">
    <name type="scientific">Ligilactobacillus equi DSM 15833 = JCM 10991</name>
    <dbReference type="NCBI Taxonomy" id="1423740"/>
    <lineage>
        <taxon>Bacteria</taxon>
        <taxon>Bacillati</taxon>
        <taxon>Bacillota</taxon>
        <taxon>Bacilli</taxon>
        <taxon>Lactobacillales</taxon>
        <taxon>Lactobacillaceae</taxon>
        <taxon>Ligilactobacillus</taxon>
    </lineage>
</organism>
<dbReference type="PATRIC" id="fig|1423740.3.peg.1508"/>
<sequence>MEIQLTTSVSGDLGITEMVQKLEQLDGTKVEAGLFGGMNRNKAIWNEYGTSRGIPARPFLRTALYENEGRFAAFISPFIAGILNGGSVANVGAKLGPFMVMSIQRTIASGGFAPNAPATVAKKGHGKPLIDSGSMYGSIEWRQE</sequence>
<dbReference type="AlphaFoldDB" id="A0A0R1TKA5"/>
<name>A0A0R1TKA5_9LACO</name>
<evidence type="ECO:0000313" key="2">
    <source>
        <dbReference type="Proteomes" id="UP000051048"/>
    </source>
</evidence>
<dbReference type="RefSeq" id="WP_025021011.1">
    <property type="nucleotide sequence ID" value="NZ_AZFH01000031.1"/>
</dbReference>
<reference evidence="1 2" key="1">
    <citation type="journal article" date="2015" name="Genome Announc.">
        <title>Expanding the biotechnology potential of lactobacilli through comparative genomics of 213 strains and associated genera.</title>
        <authorList>
            <person name="Sun Z."/>
            <person name="Harris H.M."/>
            <person name="McCann A."/>
            <person name="Guo C."/>
            <person name="Argimon S."/>
            <person name="Zhang W."/>
            <person name="Yang X."/>
            <person name="Jeffery I.B."/>
            <person name="Cooney J.C."/>
            <person name="Kagawa T.F."/>
            <person name="Liu W."/>
            <person name="Song Y."/>
            <person name="Salvetti E."/>
            <person name="Wrobel A."/>
            <person name="Rasinkangas P."/>
            <person name="Parkhill J."/>
            <person name="Rea M.C."/>
            <person name="O'Sullivan O."/>
            <person name="Ritari J."/>
            <person name="Douillard F.P."/>
            <person name="Paul Ross R."/>
            <person name="Yang R."/>
            <person name="Briner A.E."/>
            <person name="Felis G.E."/>
            <person name="de Vos W.M."/>
            <person name="Barrangou R."/>
            <person name="Klaenhammer T.R."/>
            <person name="Caufield P.W."/>
            <person name="Cui Y."/>
            <person name="Zhang H."/>
            <person name="O'Toole P.W."/>
        </authorList>
    </citation>
    <scope>NUCLEOTIDE SEQUENCE [LARGE SCALE GENOMIC DNA]</scope>
    <source>
        <strain evidence="1 2">DSM 15833</strain>
    </source>
</reference>
<accession>A0A0R1TKA5</accession>
<dbReference type="EMBL" id="AZFH01000031">
    <property type="protein sequence ID" value="KRL81804.1"/>
    <property type="molecule type" value="Genomic_DNA"/>
</dbReference>
<dbReference type="OrthoDB" id="8612906at2"/>
<proteinExistence type="predicted"/>
<dbReference type="STRING" id="1423740.FC36_GL001399"/>
<dbReference type="Proteomes" id="UP000051048">
    <property type="component" value="Unassembled WGS sequence"/>
</dbReference>
<comment type="caution">
    <text evidence="1">The sequence shown here is derived from an EMBL/GenBank/DDBJ whole genome shotgun (WGS) entry which is preliminary data.</text>
</comment>
<gene>
    <name evidence="1" type="ORF">FC36_GL001399</name>
</gene>